<dbReference type="EMBL" id="BJHW01000001">
    <property type="protein sequence ID" value="GDY55901.1"/>
    <property type="molecule type" value="Genomic_DNA"/>
</dbReference>
<protein>
    <submittedName>
        <fullName evidence="2">Uncharacterized protein</fullName>
    </submittedName>
</protein>
<feature type="transmembrane region" description="Helical" evidence="1">
    <location>
        <begin position="37"/>
        <end position="57"/>
    </location>
</feature>
<evidence type="ECO:0000256" key="1">
    <source>
        <dbReference type="SAM" id="Phobius"/>
    </source>
</evidence>
<gene>
    <name evidence="2" type="ORF">SVIO_065240</name>
</gene>
<keyword evidence="3" id="KW-1185">Reference proteome</keyword>
<comment type="caution">
    <text evidence="2">The sequence shown here is derived from an EMBL/GenBank/DDBJ whole genome shotgun (WGS) entry which is preliminary data.</text>
</comment>
<reference evidence="2 3" key="1">
    <citation type="journal article" date="2020" name="Int. J. Syst. Evol. Microbiol.">
        <title>Reclassification of Streptomyces castelarensis and Streptomyces sporoclivatus as later heterotypic synonyms of Streptomyces antimycoticus.</title>
        <authorList>
            <person name="Komaki H."/>
            <person name="Tamura T."/>
        </authorList>
    </citation>
    <scope>NUCLEOTIDE SEQUENCE [LARGE SCALE GENOMIC DNA]</scope>
    <source>
        <strain evidence="2 3">NBRC 13459</strain>
    </source>
</reference>
<organism evidence="2 3">
    <name type="scientific">Streptomyces violaceusniger</name>
    <dbReference type="NCBI Taxonomy" id="68280"/>
    <lineage>
        <taxon>Bacteria</taxon>
        <taxon>Bacillati</taxon>
        <taxon>Actinomycetota</taxon>
        <taxon>Actinomycetes</taxon>
        <taxon>Kitasatosporales</taxon>
        <taxon>Streptomycetaceae</taxon>
        <taxon>Streptomyces</taxon>
        <taxon>Streptomyces violaceusniger group</taxon>
    </lineage>
</organism>
<sequence length="77" mass="7852">MVFLRVRVCVRGLVVATAVVDGNRGAHRRIPRLTGMVNALLGGVVVVVAGAVAAMVLSPTAVPPWFSSSAAVPPPPP</sequence>
<dbReference type="AlphaFoldDB" id="A0A4D4L2S1"/>
<keyword evidence="1" id="KW-1133">Transmembrane helix</keyword>
<name>A0A4D4L2S1_STRVO</name>
<evidence type="ECO:0000313" key="2">
    <source>
        <dbReference type="EMBL" id="GDY55901.1"/>
    </source>
</evidence>
<accession>A0A4D4L2S1</accession>
<dbReference type="Proteomes" id="UP000301309">
    <property type="component" value="Unassembled WGS sequence"/>
</dbReference>
<keyword evidence="1" id="KW-0472">Membrane</keyword>
<proteinExistence type="predicted"/>
<evidence type="ECO:0000313" key="3">
    <source>
        <dbReference type="Proteomes" id="UP000301309"/>
    </source>
</evidence>
<keyword evidence="1" id="KW-0812">Transmembrane</keyword>